<keyword evidence="3" id="KW-1185">Reference proteome</keyword>
<organism evidence="2 3">
    <name type="scientific">Anabaena cylindrica (strain ATCC 27899 / PCC 7122)</name>
    <dbReference type="NCBI Taxonomy" id="272123"/>
    <lineage>
        <taxon>Bacteria</taxon>
        <taxon>Bacillati</taxon>
        <taxon>Cyanobacteriota</taxon>
        <taxon>Cyanophyceae</taxon>
        <taxon>Nostocales</taxon>
        <taxon>Nostocaceae</taxon>
        <taxon>Anabaena</taxon>
    </lineage>
</organism>
<dbReference type="OrthoDB" id="528527at2"/>
<accession>K9ZM26</accession>
<evidence type="ECO:0000313" key="2">
    <source>
        <dbReference type="EMBL" id="AFZ59607.1"/>
    </source>
</evidence>
<dbReference type="InterPro" id="IPR051082">
    <property type="entry name" value="Pentapeptide-BTB/POZ_domain"/>
</dbReference>
<dbReference type="STRING" id="272123.Anacy_4242"/>
<gene>
    <name evidence="2" type="ordered locus">Anacy_4242</name>
</gene>
<keyword evidence="1" id="KW-0812">Transmembrane</keyword>
<protein>
    <submittedName>
        <fullName evidence="2">Pentapeptide repeat protein</fullName>
    </submittedName>
</protein>
<evidence type="ECO:0000313" key="3">
    <source>
        <dbReference type="Proteomes" id="UP000010474"/>
    </source>
</evidence>
<dbReference type="AlphaFoldDB" id="K9ZM26"/>
<feature type="transmembrane region" description="Helical" evidence="1">
    <location>
        <begin position="7"/>
        <end position="27"/>
    </location>
</feature>
<keyword evidence="1" id="KW-1133">Transmembrane helix</keyword>
<keyword evidence="1" id="KW-0472">Membrane</keyword>
<feature type="transmembrane region" description="Helical" evidence="1">
    <location>
        <begin position="79"/>
        <end position="101"/>
    </location>
</feature>
<dbReference type="Proteomes" id="UP000010474">
    <property type="component" value="Chromosome"/>
</dbReference>
<dbReference type="KEGG" id="acy:Anacy_4242"/>
<dbReference type="PANTHER" id="PTHR14136">
    <property type="entry name" value="BTB_POZ DOMAIN-CONTAINING PROTEIN KCTD9"/>
    <property type="match status" value="1"/>
</dbReference>
<dbReference type="Gene3D" id="2.160.20.80">
    <property type="entry name" value="E3 ubiquitin-protein ligase SopA"/>
    <property type="match status" value="1"/>
</dbReference>
<dbReference type="Pfam" id="PF00805">
    <property type="entry name" value="Pentapeptide"/>
    <property type="match status" value="2"/>
</dbReference>
<sequence length="368" mass="41716">MNEHMSRIITFAFVIVSLASIIMIIMIPHWQVTSLQQDIERLQVLFSQQHIDKIQIDNLRDIAILEKSRLDAENAARAVISQGTGGFFIFLTALISFLNYIQTRRNVTLSEEKQITERFAKAVEMLGHTDIHIRLGAIYALERIANDSDKDYWQIMEILTAYVRVKSPYQYTANIRQNSEYEPFVELPIDVQTVLTVIGRRRNYGEGEVHSLDLSGSNLRGARLEEKANLNNVNFMRANLSDVYFKKVELKGVNFYQSNLEKANLEQANLSNAELGSTNLSKAILARANLMGAKLECADLSYSALEGADFSDTDFVAADILYTSFYNAKNLTLTQVKKAINWEKAYYDPNLLKQLGITDTNTTSENNS</sequence>
<dbReference type="EMBL" id="CP003659">
    <property type="protein sequence ID" value="AFZ59607.1"/>
    <property type="molecule type" value="Genomic_DNA"/>
</dbReference>
<dbReference type="InterPro" id="IPR001646">
    <property type="entry name" value="5peptide_repeat"/>
</dbReference>
<dbReference type="HOGENOM" id="CLU_033401_0_1_3"/>
<proteinExistence type="predicted"/>
<dbReference type="PANTHER" id="PTHR14136:SF17">
    <property type="entry name" value="BTB_POZ DOMAIN-CONTAINING PROTEIN KCTD9"/>
    <property type="match status" value="1"/>
</dbReference>
<evidence type="ECO:0000256" key="1">
    <source>
        <dbReference type="SAM" id="Phobius"/>
    </source>
</evidence>
<name>K9ZM26_ANACC</name>
<dbReference type="PATRIC" id="fig|272123.3.peg.4618"/>
<dbReference type="SUPFAM" id="SSF141571">
    <property type="entry name" value="Pentapeptide repeat-like"/>
    <property type="match status" value="1"/>
</dbReference>
<reference evidence="3" key="1">
    <citation type="journal article" date="2013" name="Proc. Natl. Acad. Sci. U.S.A.">
        <title>Improving the coverage of the cyanobacterial phylum using diversity-driven genome sequencing.</title>
        <authorList>
            <person name="Shih P.M."/>
            <person name="Wu D."/>
            <person name="Latifi A."/>
            <person name="Axen S.D."/>
            <person name="Fewer D.P."/>
            <person name="Talla E."/>
            <person name="Calteau A."/>
            <person name="Cai F."/>
            <person name="Tandeau de Marsac N."/>
            <person name="Rippka R."/>
            <person name="Herdman M."/>
            <person name="Sivonen K."/>
            <person name="Coursin T."/>
            <person name="Laurent T."/>
            <person name="Goodwin L."/>
            <person name="Nolan M."/>
            <person name="Davenport K.W."/>
            <person name="Han C.S."/>
            <person name="Rubin E.M."/>
            <person name="Eisen J.A."/>
            <person name="Woyke T."/>
            <person name="Gugger M."/>
            <person name="Kerfeld C.A."/>
        </authorList>
    </citation>
    <scope>NUCLEOTIDE SEQUENCE [LARGE SCALE GENOMIC DNA]</scope>
    <source>
        <strain evidence="3">ATCC 27899 / PCC 7122</strain>
    </source>
</reference>
<dbReference type="eggNOG" id="COG1357">
    <property type="taxonomic scope" value="Bacteria"/>
</dbReference>